<feature type="region of interest" description="Disordered" evidence="1">
    <location>
        <begin position="300"/>
        <end position="320"/>
    </location>
</feature>
<evidence type="ECO:0000313" key="3">
    <source>
        <dbReference type="EMBL" id="VDL75817.1"/>
    </source>
</evidence>
<name>A0A158R0P1_NIPBR</name>
<reference evidence="3 4" key="2">
    <citation type="submission" date="2018-11" db="EMBL/GenBank/DDBJ databases">
        <authorList>
            <consortium name="Pathogen Informatics"/>
        </authorList>
    </citation>
    <scope>NUCLEOTIDE SEQUENCE [LARGE SCALE GENOMIC DNA]</scope>
</reference>
<accession>A0A158R0P1</accession>
<dbReference type="Proteomes" id="UP000271162">
    <property type="component" value="Unassembled WGS sequence"/>
</dbReference>
<organism evidence="5">
    <name type="scientific">Nippostrongylus brasiliensis</name>
    <name type="common">Rat hookworm</name>
    <dbReference type="NCBI Taxonomy" id="27835"/>
    <lineage>
        <taxon>Eukaryota</taxon>
        <taxon>Metazoa</taxon>
        <taxon>Ecdysozoa</taxon>
        <taxon>Nematoda</taxon>
        <taxon>Chromadorea</taxon>
        <taxon>Rhabditida</taxon>
        <taxon>Rhabditina</taxon>
        <taxon>Rhabditomorpha</taxon>
        <taxon>Strongyloidea</taxon>
        <taxon>Heligmosomidae</taxon>
        <taxon>Nippostrongylus</taxon>
    </lineage>
</organism>
<sequence length="320" mass="34577">MMLMLFVVVVLPLSFAQYTGGPTYGNEPGYLPDYQGDQFTNQQRVVETQALNRPFFDTIGGAPQAPPLTPAQSGTIANTAVSSQQTYSSSNGFASSGMASPLSSGGLNLNNPMTSSQPMYPANNGNGYTSSNYNPSSSYYSGSSSSSYYNPNSNSNSPTRYYDAVLNTNLGYPNQNQRQQNQYSSSGYGLANQNSAYTNTYGLSNRNSAYNTGYGTANQNPGYTIPQYGYYGSNQNMYDSSNTYNQQYGNTGAQSWCCGPSSTSCCYQTTSSSNQNSMYYYDPSLSSSTKYNNGQYGYSSSTYGSTTSSPYTSTSYYGKK</sequence>
<feature type="signal peptide" evidence="2">
    <location>
        <begin position="1"/>
        <end position="16"/>
    </location>
</feature>
<keyword evidence="2" id="KW-0732">Signal</keyword>
<evidence type="ECO:0000313" key="4">
    <source>
        <dbReference type="Proteomes" id="UP000271162"/>
    </source>
</evidence>
<gene>
    <name evidence="3" type="ORF">NBR_LOCUS12228</name>
</gene>
<evidence type="ECO:0000256" key="1">
    <source>
        <dbReference type="SAM" id="MobiDB-lite"/>
    </source>
</evidence>
<feature type="chain" id="PRO_5043135771" evidence="2">
    <location>
        <begin position="17"/>
        <end position="320"/>
    </location>
</feature>
<keyword evidence="4" id="KW-1185">Reference proteome</keyword>
<dbReference type="EMBL" id="UYSL01020699">
    <property type="protein sequence ID" value="VDL75817.1"/>
    <property type="molecule type" value="Genomic_DNA"/>
</dbReference>
<evidence type="ECO:0000256" key="2">
    <source>
        <dbReference type="SAM" id="SignalP"/>
    </source>
</evidence>
<proteinExistence type="predicted"/>
<reference evidence="5" key="1">
    <citation type="submission" date="2016-04" db="UniProtKB">
        <authorList>
            <consortium name="WormBaseParasite"/>
        </authorList>
    </citation>
    <scope>IDENTIFICATION</scope>
</reference>
<feature type="compositionally biased region" description="Low complexity" evidence="1">
    <location>
        <begin position="123"/>
        <end position="159"/>
    </location>
</feature>
<dbReference type="WBParaSite" id="NBR_0001222701-mRNA-1">
    <property type="protein sequence ID" value="NBR_0001222701-mRNA-1"/>
    <property type="gene ID" value="NBR_0001222701"/>
</dbReference>
<evidence type="ECO:0000313" key="5">
    <source>
        <dbReference type="WBParaSite" id="NBR_0001222701-mRNA-1"/>
    </source>
</evidence>
<dbReference type="OMA" id="TSCCYQT"/>
<dbReference type="AlphaFoldDB" id="A0A158R0P1"/>
<feature type="compositionally biased region" description="Polar residues" evidence="1">
    <location>
        <begin position="104"/>
        <end position="118"/>
    </location>
</feature>
<dbReference type="STRING" id="27835.A0A158R0P1"/>
<protein>
    <submittedName>
        <fullName evidence="5">Secreted protein</fullName>
    </submittedName>
</protein>
<feature type="region of interest" description="Disordered" evidence="1">
    <location>
        <begin position="104"/>
        <end position="161"/>
    </location>
</feature>